<dbReference type="AlphaFoldDB" id="A0A6C0CL01"/>
<accession>A0A6C0CL01</accession>
<reference evidence="1" key="1">
    <citation type="journal article" date="2020" name="Nature">
        <title>Giant virus diversity and host interactions through global metagenomics.</title>
        <authorList>
            <person name="Schulz F."/>
            <person name="Roux S."/>
            <person name="Paez-Espino D."/>
            <person name="Jungbluth S."/>
            <person name="Walsh D.A."/>
            <person name="Denef V.J."/>
            <person name="McMahon K.D."/>
            <person name="Konstantinidis K.T."/>
            <person name="Eloe-Fadrosh E.A."/>
            <person name="Kyrpides N.C."/>
            <person name="Woyke T."/>
        </authorList>
    </citation>
    <scope>NUCLEOTIDE SEQUENCE</scope>
    <source>
        <strain evidence="1">GVMAG-M-3300021185-45</strain>
    </source>
</reference>
<sequence length="192" mass="19971">MQFTYSHTSYLPYVPQPAGAPSFGQQNVGPKLLVGPASQGVLIKNTGGNAIIPTGNGESSNTPVPSAMPQKFYPSAGDSMFSRARKAYVQDAGGGTLLQGNFDSSQHIQLKKINTIGKSVNPGGPYNNTSFQGLAKKADHYRNSALARVRGGGTVAPKKKGAIENKFKSGGGSRLSTAGNRQIFANGATNAN</sequence>
<protein>
    <submittedName>
        <fullName evidence="1">Uncharacterized protein</fullName>
    </submittedName>
</protein>
<proteinExistence type="predicted"/>
<dbReference type="EMBL" id="MN739423">
    <property type="protein sequence ID" value="QHT04155.1"/>
    <property type="molecule type" value="Genomic_DNA"/>
</dbReference>
<name>A0A6C0CL01_9ZZZZ</name>
<evidence type="ECO:0000313" key="1">
    <source>
        <dbReference type="EMBL" id="QHT04155.1"/>
    </source>
</evidence>
<organism evidence="1">
    <name type="scientific">viral metagenome</name>
    <dbReference type="NCBI Taxonomy" id="1070528"/>
    <lineage>
        <taxon>unclassified sequences</taxon>
        <taxon>metagenomes</taxon>
        <taxon>organismal metagenomes</taxon>
    </lineage>
</organism>